<dbReference type="GO" id="GO:0015250">
    <property type="term" value="F:water channel activity"/>
    <property type="evidence" value="ECO:0007669"/>
    <property type="project" value="TreeGrafter"/>
</dbReference>
<evidence type="ECO:0000256" key="9">
    <source>
        <dbReference type="SAM" id="Phobius"/>
    </source>
</evidence>
<feature type="transmembrane region" description="Helical" evidence="9">
    <location>
        <begin position="212"/>
        <end position="234"/>
    </location>
</feature>
<feature type="transmembrane region" description="Helical" evidence="9">
    <location>
        <begin position="178"/>
        <end position="200"/>
    </location>
</feature>
<evidence type="ECO:0000256" key="8">
    <source>
        <dbReference type="SAM" id="MobiDB-lite"/>
    </source>
</evidence>
<dbReference type="AlphaFoldDB" id="A0AAE0WTF9"/>
<evidence type="ECO:0000313" key="10">
    <source>
        <dbReference type="EMBL" id="KAK3677450.1"/>
    </source>
</evidence>
<gene>
    <name evidence="10" type="ORF">LTR78_002988</name>
</gene>
<evidence type="ECO:0000313" key="11">
    <source>
        <dbReference type="Proteomes" id="UP001274830"/>
    </source>
</evidence>
<comment type="similarity">
    <text evidence="2 7">Belongs to the MIP/aquaporin (TC 1.A.8) family.</text>
</comment>
<evidence type="ECO:0000256" key="5">
    <source>
        <dbReference type="ARBA" id="ARBA00022989"/>
    </source>
</evidence>
<dbReference type="Pfam" id="PF00230">
    <property type="entry name" value="MIP"/>
    <property type="match status" value="1"/>
</dbReference>
<dbReference type="InterPro" id="IPR023271">
    <property type="entry name" value="Aquaporin-like"/>
</dbReference>
<organism evidence="10 11">
    <name type="scientific">Recurvomyces mirabilis</name>
    <dbReference type="NCBI Taxonomy" id="574656"/>
    <lineage>
        <taxon>Eukaryota</taxon>
        <taxon>Fungi</taxon>
        <taxon>Dikarya</taxon>
        <taxon>Ascomycota</taxon>
        <taxon>Pezizomycotina</taxon>
        <taxon>Dothideomycetes</taxon>
        <taxon>Dothideomycetidae</taxon>
        <taxon>Mycosphaerellales</taxon>
        <taxon>Teratosphaeriaceae</taxon>
        <taxon>Recurvomyces</taxon>
    </lineage>
</organism>
<sequence>MRQEPYHDPYNTYYEDGYHDANPWLQDKRNEEFSLSGTFPHKVRFQKPAKCQDRKPEGTWYGKDIEKGENEAAPQVPAAEDQHDELQRQRTAATQQTHRTQRDDSDATVAVDEQDFDTSPKTPPPSGASTLARRRLDGFAPNNQPIGDLADDFFEEPDPNKRPYNAWARIRMKYRRVFAEWLGTTIMVFIGVSTELTYITSGQQNASIQSVYWAWGFGAMIGIYVSGGGSGGFLNPALVIMLSAFRGFPAKRIPVYILAEVVGAFTGALLALAIYRDNILHLGQGLSPEATGIYMYTQPQPWISAASAFFTEFLITAVLGCTIMALGDSGNAPPGAGMHAFIIGLVITTCTMVGSWSTKACMNPARDFGPRLVAVAVGYPRSLFTASNNWWIWGPWCATICGAMAGGLVYDLCVFRGSESPVNYSGLRMKVEGLKEGDRWMRRLRKDKRAERIERKIEEGLAQSQNEDGVSR</sequence>
<dbReference type="Proteomes" id="UP001274830">
    <property type="component" value="Unassembled WGS sequence"/>
</dbReference>
<feature type="transmembrane region" description="Helical" evidence="9">
    <location>
        <begin position="255"/>
        <end position="275"/>
    </location>
</feature>
<accession>A0AAE0WTF9</accession>
<keyword evidence="6 9" id="KW-0472">Membrane</keyword>
<dbReference type="PANTHER" id="PTHR43829:SF24">
    <property type="entry name" value="MIP AQUAPORIN (EUROFUNG)"/>
    <property type="match status" value="1"/>
</dbReference>
<dbReference type="PRINTS" id="PR00783">
    <property type="entry name" value="MINTRINSICP"/>
</dbReference>
<feature type="transmembrane region" description="Helical" evidence="9">
    <location>
        <begin position="302"/>
        <end position="326"/>
    </location>
</feature>
<evidence type="ECO:0000256" key="3">
    <source>
        <dbReference type="ARBA" id="ARBA00022448"/>
    </source>
</evidence>
<protein>
    <recommendedName>
        <fullName evidence="12">Aquaporin-like protein</fullName>
    </recommendedName>
</protein>
<dbReference type="PANTHER" id="PTHR43829">
    <property type="entry name" value="AQUAPORIN OR AQUAGLYCEROPORIN RELATED"/>
    <property type="match status" value="1"/>
</dbReference>
<proteinExistence type="inferred from homology"/>
<dbReference type="Gene3D" id="1.20.1080.10">
    <property type="entry name" value="Glycerol uptake facilitator protein"/>
    <property type="match status" value="1"/>
</dbReference>
<name>A0AAE0WTF9_9PEZI</name>
<evidence type="ECO:0000256" key="1">
    <source>
        <dbReference type="ARBA" id="ARBA00004141"/>
    </source>
</evidence>
<keyword evidence="5 9" id="KW-1133">Transmembrane helix</keyword>
<evidence type="ECO:0000256" key="6">
    <source>
        <dbReference type="ARBA" id="ARBA00023136"/>
    </source>
</evidence>
<evidence type="ECO:0000256" key="7">
    <source>
        <dbReference type="RuleBase" id="RU000477"/>
    </source>
</evidence>
<dbReference type="CDD" id="cd00333">
    <property type="entry name" value="MIP"/>
    <property type="match status" value="1"/>
</dbReference>
<dbReference type="InterPro" id="IPR050363">
    <property type="entry name" value="MIP/Aquaporin"/>
</dbReference>
<reference evidence="10" key="1">
    <citation type="submission" date="2023-07" db="EMBL/GenBank/DDBJ databases">
        <title>Black Yeasts Isolated from many extreme environments.</title>
        <authorList>
            <person name="Coleine C."/>
            <person name="Stajich J.E."/>
            <person name="Selbmann L."/>
        </authorList>
    </citation>
    <scope>NUCLEOTIDE SEQUENCE</scope>
    <source>
        <strain evidence="10">CCFEE 5485</strain>
    </source>
</reference>
<dbReference type="GO" id="GO:0005886">
    <property type="term" value="C:plasma membrane"/>
    <property type="evidence" value="ECO:0007669"/>
    <property type="project" value="TreeGrafter"/>
</dbReference>
<dbReference type="InterPro" id="IPR000425">
    <property type="entry name" value="MIP"/>
</dbReference>
<evidence type="ECO:0000256" key="4">
    <source>
        <dbReference type="ARBA" id="ARBA00022692"/>
    </source>
</evidence>
<dbReference type="SUPFAM" id="SSF81338">
    <property type="entry name" value="Aquaporin-like"/>
    <property type="match status" value="1"/>
</dbReference>
<dbReference type="EMBL" id="JAUTXT010000007">
    <property type="protein sequence ID" value="KAK3677450.1"/>
    <property type="molecule type" value="Genomic_DNA"/>
</dbReference>
<comment type="caution">
    <text evidence="10">The sequence shown here is derived from an EMBL/GenBank/DDBJ whole genome shotgun (WGS) entry which is preliminary data.</text>
</comment>
<keyword evidence="4 7" id="KW-0812">Transmembrane</keyword>
<comment type="subcellular location">
    <subcellularLocation>
        <location evidence="1">Membrane</location>
        <topology evidence="1">Multi-pass membrane protein</topology>
    </subcellularLocation>
</comment>
<feature type="region of interest" description="Disordered" evidence="8">
    <location>
        <begin position="46"/>
        <end position="131"/>
    </location>
</feature>
<dbReference type="GO" id="GO:0015254">
    <property type="term" value="F:glycerol channel activity"/>
    <property type="evidence" value="ECO:0007669"/>
    <property type="project" value="TreeGrafter"/>
</dbReference>
<keyword evidence="11" id="KW-1185">Reference proteome</keyword>
<feature type="compositionally biased region" description="Basic and acidic residues" evidence="8">
    <location>
        <begin position="50"/>
        <end position="70"/>
    </location>
</feature>
<feature type="compositionally biased region" description="Low complexity" evidence="8">
    <location>
        <begin position="89"/>
        <end position="98"/>
    </location>
</feature>
<evidence type="ECO:0000256" key="2">
    <source>
        <dbReference type="ARBA" id="ARBA00006175"/>
    </source>
</evidence>
<evidence type="ECO:0008006" key="12">
    <source>
        <dbReference type="Google" id="ProtNLM"/>
    </source>
</evidence>
<keyword evidence="3 7" id="KW-0813">Transport</keyword>
<feature type="transmembrane region" description="Helical" evidence="9">
    <location>
        <begin position="338"/>
        <end position="357"/>
    </location>
</feature>